<dbReference type="RefSeq" id="WP_196196441.1">
    <property type="nucleotide sequence ID" value="NZ_JADPRT010000011.1"/>
</dbReference>
<dbReference type="GO" id="GO:0046872">
    <property type="term" value="F:metal ion binding"/>
    <property type="evidence" value="ECO:0007669"/>
    <property type="project" value="InterPro"/>
</dbReference>
<dbReference type="InterPro" id="IPR011761">
    <property type="entry name" value="ATP-grasp"/>
</dbReference>
<feature type="domain" description="ATP-grasp" evidence="2">
    <location>
        <begin position="130"/>
        <end position="323"/>
    </location>
</feature>
<comment type="caution">
    <text evidence="3">The sequence shown here is derived from an EMBL/GenBank/DDBJ whole genome shotgun (WGS) entry which is preliminary data.</text>
</comment>
<keyword evidence="4" id="KW-1185">Reference proteome</keyword>
<name>A0A931B531_9ACTN</name>
<keyword evidence="1" id="KW-0067">ATP-binding</keyword>
<gene>
    <name evidence="3" type="ORF">I2501_24990</name>
</gene>
<evidence type="ECO:0000259" key="2">
    <source>
        <dbReference type="PROSITE" id="PS50975"/>
    </source>
</evidence>
<dbReference type="SUPFAM" id="SSF56059">
    <property type="entry name" value="Glutathione synthetase ATP-binding domain-like"/>
    <property type="match status" value="1"/>
</dbReference>
<accession>A0A931B531</accession>
<protein>
    <submittedName>
        <fullName evidence="3">ATP-grasp domain-containing protein</fullName>
    </submittedName>
</protein>
<dbReference type="AlphaFoldDB" id="A0A931B531"/>
<evidence type="ECO:0000256" key="1">
    <source>
        <dbReference type="PROSITE-ProRule" id="PRU00409"/>
    </source>
</evidence>
<evidence type="ECO:0000313" key="3">
    <source>
        <dbReference type="EMBL" id="MBF9071279.1"/>
    </source>
</evidence>
<sequence>MAPDTRTPALVLKFGHYPVHHGGVGAIRSLGRLGVPVHAVTEDRLTPAAVSRYTRRAHVWRTSGTEPPDRLLAGLLRIGERIGSPTLLIPTDEEAAVLVAERQRELADRFLFPRTPDGLVAALASKQGLHDLCLRHGISTARAAFPETRAELLAFAETAVFPLVAKNRDPFTRRSRPAVPGTTRIDDVDALLALAERWGEHPGVVLQEYLPRADAEDWIVHMHTSAAEDARVLFTAVKARSWPPHAGMTAMAVTTPNEELAQLSADFCKEIGFAGVCDLDWRFDRRDGRYKLLDFNPRIGAQFRLFETEARVDLVRALHLHLTGREIPRAEQIQGRRIVVENIDPLARLAYRRSDYRTPSLPPRARWTERELGWWASDDPLPFPAMLARSVAPGLKYLAASRPRRSRQR</sequence>
<keyword evidence="1" id="KW-0547">Nucleotide-binding</keyword>
<organism evidence="3 4">
    <name type="scientific">Streptacidiphilus fuscans</name>
    <dbReference type="NCBI Taxonomy" id="2789292"/>
    <lineage>
        <taxon>Bacteria</taxon>
        <taxon>Bacillati</taxon>
        <taxon>Actinomycetota</taxon>
        <taxon>Actinomycetes</taxon>
        <taxon>Kitasatosporales</taxon>
        <taxon>Streptomycetaceae</taxon>
        <taxon>Streptacidiphilus</taxon>
    </lineage>
</organism>
<dbReference type="Gene3D" id="3.30.470.20">
    <property type="entry name" value="ATP-grasp fold, B domain"/>
    <property type="match status" value="1"/>
</dbReference>
<evidence type="ECO:0000313" key="4">
    <source>
        <dbReference type="Proteomes" id="UP000657385"/>
    </source>
</evidence>
<dbReference type="GO" id="GO:0005524">
    <property type="term" value="F:ATP binding"/>
    <property type="evidence" value="ECO:0007669"/>
    <property type="project" value="UniProtKB-UniRule"/>
</dbReference>
<dbReference type="Proteomes" id="UP000657385">
    <property type="component" value="Unassembled WGS sequence"/>
</dbReference>
<dbReference type="EMBL" id="JADPRT010000011">
    <property type="protein sequence ID" value="MBF9071279.1"/>
    <property type="molecule type" value="Genomic_DNA"/>
</dbReference>
<reference evidence="3" key="1">
    <citation type="submission" date="2020-11" db="EMBL/GenBank/DDBJ databases">
        <title>Isolation and identification of active actinomycetes.</title>
        <authorList>
            <person name="Yu B."/>
        </authorList>
    </citation>
    <scope>NUCLEOTIDE SEQUENCE</scope>
    <source>
        <strain evidence="3">NEAU-YB345</strain>
    </source>
</reference>
<dbReference type="PROSITE" id="PS50975">
    <property type="entry name" value="ATP_GRASP"/>
    <property type="match status" value="1"/>
</dbReference>
<proteinExistence type="predicted"/>